<reference evidence="2 3" key="1">
    <citation type="submission" date="2023-03" db="EMBL/GenBank/DDBJ databases">
        <authorList>
            <person name="Shen W."/>
            <person name="Cai J."/>
        </authorList>
    </citation>
    <scope>NUCLEOTIDE SEQUENCE [LARGE SCALE GENOMIC DNA]</scope>
    <source>
        <strain evidence="2 3">B101</strain>
    </source>
</reference>
<evidence type="ECO:0008006" key="4">
    <source>
        <dbReference type="Google" id="ProtNLM"/>
    </source>
</evidence>
<proteinExistence type="predicted"/>
<comment type="caution">
    <text evidence="2">The sequence shown here is derived from an EMBL/GenBank/DDBJ whole genome shotgun (WGS) entry which is preliminary data.</text>
</comment>
<evidence type="ECO:0000313" key="2">
    <source>
        <dbReference type="EMBL" id="MDT2827545.1"/>
    </source>
</evidence>
<evidence type="ECO:0000313" key="3">
    <source>
        <dbReference type="Proteomes" id="UP001265301"/>
    </source>
</evidence>
<accession>A0ABU3FNK2</accession>
<feature type="compositionally biased region" description="Polar residues" evidence="1">
    <location>
        <begin position="59"/>
        <end position="69"/>
    </location>
</feature>
<sequence length="902" mass="102816">MKKGRMIRVFCLFVLLGLPLLGFKYSESNTTADSVSTESVQSMESSSLLSSSGLISSSNENGTSESVDSAASVMEAPKTTVSSEEFSQGKREPSIKATPAVEKFFITISNENYVLLEEIDGEQIQDNNEKYQKTFAAHETVADDGTQYYQLFSPEETIGYINATSAEIVESQAGKLYPAQEQYASITSNDAKLFSEDFHEIGTTKDLVNRTFKIEGYYNHHDGKIYYVSKDSSDRLVGIIEASAIETTNDPSGKKYSVNDYYSVVKDDQKIFKNIELEELGTTTSIFEKTFNVKEWYYHFNGKKYYSLYDNTGTFTGIVEEESISKAGNQGGIWHQTNQYITITKNDWTIWNGFNFSKGSSTKNLYQRTYRVTGYYHHFNGAKYLSVYDSKGIWKGYLNEGGAQVVSSPGGLWYGTNQYVTITKNNWTIWSDFNFSKGSSTKNLYQRTYRVTGYYHHFNGSKYFSVYDSKGKWLGYLNKDGTQVVNNQGGKWNGINQYITVTKNNWTIWKDFNFNKGSSTKGMYQRTYRVTGWYRHYNGSKYLSVYDNKGKWLGYLNEGAAQIVNNQGGKWNGTNQYITVTKNNWTIWKDFNFNKGSSTKEMYQRTYRVTGWYRHFNGAKYLSLYDNNGKWQGYLNEGGAAKASGAQGTGFSMNKSVLVIKNGYSIWSGFNWKEKARTNSLINKTYQVKWYYKHMNGSTYYSLYESNGKWFGYVNSGAVRERRGVAHYLGTSRQRVLNELNAHQNDRFYLGTPFRLAGFSNPEMFLVPNGVSSPYGPGMNCTGFVATVTRRSGGNLNRISGITSGVGGYVNAYNWRDALMRNTEYYSFSSIDALLKSGKAQKGDLIYLEAMFTDPFYDCHIGIFWGNRSNENRFWHQVIDGNKISHIYSGTRYSKVYLFPQD</sequence>
<evidence type="ECO:0000256" key="1">
    <source>
        <dbReference type="SAM" id="MobiDB-lite"/>
    </source>
</evidence>
<keyword evidence="3" id="KW-1185">Reference proteome</keyword>
<protein>
    <recommendedName>
        <fullName evidence="4">NlpC/P60 domain-containing protein</fullName>
    </recommendedName>
</protein>
<organism evidence="2 3">
    <name type="scientific">Enterococcus viikkiensis</name>
    <dbReference type="NCBI Taxonomy" id="930854"/>
    <lineage>
        <taxon>Bacteria</taxon>
        <taxon>Bacillati</taxon>
        <taxon>Bacillota</taxon>
        <taxon>Bacilli</taxon>
        <taxon>Lactobacillales</taxon>
        <taxon>Enterococcaceae</taxon>
        <taxon>Enterococcus</taxon>
    </lineage>
</organism>
<gene>
    <name evidence="2" type="ORF">P7H59_03645</name>
</gene>
<dbReference type="Proteomes" id="UP001265301">
    <property type="component" value="Unassembled WGS sequence"/>
</dbReference>
<dbReference type="Gene3D" id="3.90.1720.10">
    <property type="entry name" value="endopeptidase domain like (from Nostoc punctiforme)"/>
    <property type="match status" value="1"/>
</dbReference>
<name>A0ABU3FNK2_9ENTE</name>
<dbReference type="EMBL" id="JARQBN010000004">
    <property type="protein sequence ID" value="MDT2827545.1"/>
    <property type="molecule type" value="Genomic_DNA"/>
</dbReference>
<feature type="region of interest" description="Disordered" evidence="1">
    <location>
        <begin position="51"/>
        <end position="94"/>
    </location>
</feature>